<dbReference type="PRINTS" id="PR00455">
    <property type="entry name" value="HTHTETR"/>
</dbReference>
<dbReference type="InterPro" id="IPR001647">
    <property type="entry name" value="HTH_TetR"/>
</dbReference>
<dbReference type="SUPFAM" id="SSF48498">
    <property type="entry name" value="Tetracyclin repressor-like, C-terminal domain"/>
    <property type="match status" value="1"/>
</dbReference>
<dbReference type="PANTHER" id="PTHR30055">
    <property type="entry name" value="HTH-TYPE TRANSCRIPTIONAL REGULATOR RUTR"/>
    <property type="match status" value="1"/>
</dbReference>
<evidence type="ECO:0000256" key="1">
    <source>
        <dbReference type="ARBA" id="ARBA00023125"/>
    </source>
</evidence>
<dbReference type="Pfam" id="PF17920">
    <property type="entry name" value="TetR_C_16"/>
    <property type="match status" value="1"/>
</dbReference>
<name>A0A1B4Y6Q8_MYCUL</name>
<evidence type="ECO:0000313" key="6">
    <source>
        <dbReference type="Proteomes" id="UP000218067"/>
    </source>
</evidence>
<protein>
    <submittedName>
        <fullName evidence="5">Transcriptional regulator</fullName>
    </submittedName>
</protein>
<feature type="domain" description="HTH tetR-type" evidence="4">
    <location>
        <begin position="15"/>
        <end position="75"/>
    </location>
</feature>
<accession>A0A1B4Y6Q8</accession>
<dbReference type="Pfam" id="PF00440">
    <property type="entry name" value="TetR_N"/>
    <property type="match status" value="1"/>
</dbReference>
<dbReference type="SUPFAM" id="SSF46689">
    <property type="entry name" value="Homeodomain-like"/>
    <property type="match status" value="1"/>
</dbReference>
<dbReference type="InterPro" id="IPR009057">
    <property type="entry name" value="Homeodomain-like_sf"/>
</dbReference>
<dbReference type="AlphaFoldDB" id="A0A1B4Y6Q8"/>
<feature type="DNA-binding region" description="H-T-H motif" evidence="2">
    <location>
        <begin position="38"/>
        <end position="57"/>
    </location>
</feature>
<dbReference type="GO" id="GO:0003700">
    <property type="term" value="F:DNA-binding transcription factor activity"/>
    <property type="evidence" value="ECO:0007669"/>
    <property type="project" value="TreeGrafter"/>
</dbReference>
<feature type="region of interest" description="Disordered" evidence="3">
    <location>
        <begin position="195"/>
        <end position="215"/>
    </location>
</feature>
<dbReference type="RefSeq" id="WP_096371496.1">
    <property type="nucleotide sequence ID" value="NZ_AP017624.1"/>
</dbReference>
<proteinExistence type="predicted"/>
<organism evidence="5 6">
    <name type="scientific">Mycobacterium ulcerans subsp. shinshuense</name>
    <dbReference type="NCBI Taxonomy" id="1124626"/>
    <lineage>
        <taxon>Bacteria</taxon>
        <taxon>Bacillati</taxon>
        <taxon>Actinomycetota</taxon>
        <taxon>Actinomycetes</taxon>
        <taxon>Mycobacteriales</taxon>
        <taxon>Mycobacteriaceae</taxon>
        <taxon>Mycobacterium</taxon>
        <taxon>Mycobacterium ulcerans group</taxon>
    </lineage>
</organism>
<reference evidence="5 6" key="1">
    <citation type="submission" date="2016-08" db="EMBL/GenBank/DDBJ databases">
        <title>Complete genome sequence of Mycobacterium shinshuense, a subspecies of M. ulcerans.</title>
        <authorList>
            <person name="Yoshida M."/>
            <person name="Ogura Y."/>
            <person name="Hayashi T."/>
            <person name="Hoshino Y."/>
        </authorList>
    </citation>
    <scope>NUCLEOTIDE SEQUENCE [LARGE SCALE GENOMIC DNA]</scope>
    <source>
        <strain evidence="6">ATCC 33728</strain>
    </source>
</reference>
<dbReference type="PANTHER" id="PTHR30055:SF235">
    <property type="entry name" value="TRANSCRIPTIONAL REGULATORY PROTEIN"/>
    <property type="match status" value="1"/>
</dbReference>
<dbReference type="Gene3D" id="1.10.357.10">
    <property type="entry name" value="Tetracycline Repressor, domain 2"/>
    <property type="match status" value="1"/>
</dbReference>
<evidence type="ECO:0000256" key="2">
    <source>
        <dbReference type="PROSITE-ProRule" id="PRU00335"/>
    </source>
</evidence>
<evidence type="ECO:0000256" key="3">
    <source>
        <dbReference type="SAM" id="MobiDB-lite"/>
    </source>
</evidence>
<sequence length="215" mass="23697">MGGRRVKPGPRDEKGVLAAQILFVARDSFAENGSAGTTVRSVARAADVDPSLIYHYFGSKEGLLDAATTPPQRWLDTVAETWTTPKADLGRRLLQTLLDSWADDEIGPSLRAILLTAAHEDATRLKLRRIVESSLIGVSQLDTDEDDRLTRSGLIASQLIGLAMTRYVWQIEPIASMSDSEVLAAITPNLQRYIDGDLHPTKKSPAQRPRRTRRP</sequence>
<keyword evidence="1 2" id="KW-0238">DNA-binding</keyword>
<dbReference type="InterPro" id="IPR036271">
    <property type="entry name" value="Tet_transcr_reg_TetR-rel_C_sf"/>
</dbReference>
<dbReference type="GO" id="GO:0000976">
    <property type="term" value="F:transcription cis-regulatory region binding"/>
    <property type="evidence" value="ECO:0007669"/>
    <property type="project" value="TreeGrafter"/>
</dbReference>
<dbReference type="InterPro" id="IPR041678">
    <property type="entry name" value="TetR_C_16"/>
</dbReference>
<dbReference type="EMBL" id="AP017624">
    <property type="protein sequence ID" value="BAV42730.1"/>
    <property type="molecule type" value="Genomic_DNA"/>
</dbReference>
<evidence type="ECO:0000313" key="5">
    <source>
        <dbReference type="EMBL" id="BAV42730.1"/>
    </source>
</evidence>
<evidence type="ECO:0000259" key="4">
    <source>
        <dbReference type="PROSITE" id="PS50977"/>
    </source>
</evidence>
<dbReference type="Proteomes" id="UP000218067">
    <property type="component" value="Chromosome"/>
</dbReference>
<gene>
    <name evidence="5" type="ORF">SHTP_3751</name>
</gene>
<dbReference type="InterPro" id="IPR050109">
    <property type="entry name" value="HTH-type_TetR-like_transc_reg"/>
</dbReference>
<dbReference type="GeneID" id="93438329"/>
<dbReference type="Gene3D" id="1.10.10.60">
    <property type="entry name" value="Homeodomain-like"/>
    <property type="match status" value="1"/>
</dbReference>
<dbReference type="PROSITE" id="PS50977">
    <property type="entry name" value="HTH_TETR_2"/>
    <property type="match status" value="1"/>
</dbReference>